<proteinExistence type="predicted"/>
<evidence type="ECO:0000313" key="2">
    <source>
        <dbReference type="EMBL" id="KKM90057.1"/>
    </source>
</evidence>
<name>A0A0F9P9J1_9ZZZZ</name>
<sequence>MALLVGSFFDTLRRTQSRRRDRAEVREQARQFRARARNLDFAGLAGDLFPLGLRYERERMEDKRLRPMSFAETLKERQLAAFQTPVQERPAPPAAPQPTGIPLGAAPVVTPTPPPQALPVQQPVAVPQEPVAVPEQPDPLIDPAERAFQRVLEVNNLTFEQFEALD</sequence>
<dbReference type="EMBL" id="LAZR01006726">
    <property type="protein sequence ID" value="KKM90057.1"/>
    <property type="molecule type" value="Genomic_DNA"/>
</dbReference>
<feature type="non-terminal residue" evidence="2">
    <location>
        <position position="166"/>
    </location>
</feature>
<accession>A0A0F9P9J1</accession>
<organism evidence="2">
    <name type="scientific">marine sediment metagenome</name>
    <dbReference type="NCBI Taxonomy" id="412755"/>
    <lineage>
        <taxon>unclassified sequences</taxon>
        <taxon>metagenomes</taxon>
        <taxon>ecological metagenomes</taxon>
    </lineage>
</organism>
<reference evidence="2" key="1">
    <citation type="journal article" date="2015" name="Nature">
        <title>Complex archaea that bridge the gap between prokaryotes and eukaryotes.</title>
        <authorList>
            <person name="Spang A."/>
            <person name="Saw J.H."/>
            <person name="Jorgensen S.L."/>
            <person name="Zaremba-Niedzwiedzka K."/>
            <person name="Martijn J."/>
            <person name="Lind A.E."/>
            <person name="van Eijk R."/>
            <person name="Schleper C."/>
            <person name="Guy L."/>
            <person name="Ettema T.J."/>
        </authorList>
    </citation>
    <scope>NUCLEOTIDE SEQUENCE</scope>
</reference>
<dbReference type="AlphaFoldDB" id="A0A0F9P9J1"/>
<protein>
    <submittedName>
        <fullName evidence="2">Uncharacterized protein</fullName>
    </submittedName>
</protein>
<feature type="region of interest" description="Disordered" evidence="1">
    <location>
        <begin position="87"/>
        <end position="120"/>
    </location>
</feature>
<gene>
    <name evidence="2" type="ORF">LCGC14_1242400</name>
</gene>
<comment type="caution">
    <text evidence="2">The sequence shown here is derived from an EMBL/GenBank/DDBJ whole genome shotgun (WGS) entry which is preliminary data.</text>
</comment>
<evidence type="ECO:0000256" key="1">
    <source>
        <dbReference type="SAM" id="MobiDB-lite"/>
    </source>
</evidence>